<keyword evidence="4 8" id="KW-0812">Transmembrane</keyword>
<evidence type="ECO:0000256" key="7">
    <source>
        <dbReference type="SAM" id="MobiDB-lite"/>
    </source>
</evidence>
<feature type="transmembrane region" description="Helical" evidence="8">
    <location>
        <begin position="222"/>
        <end position="242"/>
    </location>
</feature>
<evidence type="ECO:0000313" key="9">
    <source>
        <dbReference type="EMBL" id="MCY1075677.1"/>
    </source>
</evidence>
<keyword evidence="10" id="KW-1185">Reference proteome</keyword>
<evidence type="ECO:0000256" key="2">
    <source>
        <dbReference type="ARBA" id="ARBA00008929"/>
    </source>
</evidence>
<accession>A0ABT4A205</accession>
<dbReference type="Pfam" id="PF03916">
    <property type="entry name" value="NrfD"/>
    <property type="match status" value="1"/>
</dbReference>
<evidence type="ECO:0000256" key="5">
    <source>
        <dbReference type="ARBA" id="ARBA00022989"/>
    </source>
</evidence>
<dbReference type="PANTHER" id="PTHR43044">
    <property type="match status" value="1"/>
</dbReference>
<comment type="similarity">
    <text evidence="2">Belongs to the NrfD family.</text>
</comment>
<dbReference type="EMBL" id="JAPNKA010000001">
    <property type="protein sequence ID" value="MCY1075677.1"/>
    <property type="molecule type" value="Genomic_DNA"/>
</dbReference>
<gene>
    <name evidence="9" type="primary">nrfD</name>
    <name evidence="9" type="ORF">OV287_14440</name>
</gene>
<dbReference type="RefSeq" id="WP_267534597.1">
    <property type="nucleotide sequence ID" value="NZ_JAPNKA010000001.1"/>
</dbReference>
<name>A0ABT4A205_9BACT</name>
<feature type="transmembrane region" description="Helical" evidence="8">
    <location>
        <begin position="28"/>
        <end position="47"/>
    </location>
</feature>
<dbReference type="Proteomes" id="UP001207654">
    <property type="component" value="Unassembled WGS sequence"/>
</dbReference>
<dbReference type="Gene3D" id="1.20.1630.10">
    <property type="entry name" value="Formate dehydrogenase/DMSO reductase domain"/>
    <property type="match status" value="1"/>
</dbReference>
<sequence>MAATRHLLDYPRFLGRLLWMSTDGSWRFYTWMTVLTAIALVGANAWAHQLAEGMALTGMSDHVSWGLYIANFTFGVGLAAGAVMMVIPAYLYHDHEMHDVTLIGELLAIAAIFVCLLFIVVDLGRPDRFWHIMPGLGRFNWPVSMLSWDVVVLNGYLFINLHICGYLIYMKFLGRKPRKQWYLPFVFLSIFWAISIHSVTAFLYSGLGGRPFWNSALLAPRFIASAFITGPAFVIVLLQVIRRFTGLPIGEGPLRTLTSVMRVTVLLNLFMLGSEMFTALYTGGSHATAVRYLFFGAHGHHGLVPWIWTAVALNLASAVVVHLPATRRHVGLLNLACALAFVGVWIEKGMGLIIPGFVPSTLHEVVEYVPTLTEWKITAGIWAFGLMVLTVAVKVALPVLSGQFAASHTAPGESGHGNEAPEAHRAA</sequence>
<keyword evidence="5 8" id="KW-1133">Transmembrane helix</keyword>
<proteinExistence type="inferred from homology"/>
<comment type="subcellular location">
    <subcellularLocation>
        <location evidence="1">Cell membrane</location>
        <topology evidence="1">Multi-pass membrane protein</topology>
    </subcellularLocation>
</comment>
<evidence type="ECO:0000256" key="4">
    <source>
        <dbReference type="ARBA" id="ARBA00022692"/>
    </source>
</evidence>
<evidence type="ECO:0000313" key="10">
    <source>
        <dbReference type="Proteomes" id="UP001207654"/>
    </source>
</evidence>
<evidence type="ECO:0000256" key="1">
    <source>
        <dbReference type="ARBA" id="ARBA00004651"/>
    </source>
</evidence>
<keyword evidence="6 8" id="KW-0472">Membrane</keyword>
<keyword evidence="3" id="KW-1003">Cell membrane</keyword>
<dbReference type="InterPro" id="IPR054823">
    <property type="entry name" value="DsrP-like"/>
</dbReference>
<evidence type="ECO:0000256" key="8">
    <source>
        <dbReference type="SAM" id="Phobius"/>
    </source>
</evidence>
<reference evidence="9 10" key="1">
    <citation type="submission" date="2022-11" db="EMBL/GenBank/DDBJ databases">
        <title>Minimal conservation of predation-associated metabolite biosynthetic gene clusters underscores biosynthetic potential of Myxococcota including descriptions for ten novel species: Archangium lansinium sp. nov., Myxococcus landrumus sp. nov., Nannocystis bai.</title>
        <authorList>
            <person name="Ahearne A."/>
            <person name="Stevens C."/>
            <person name="Phillips K."/>
        </authorList>
    </citation>
    <scope>NUCLEOTIDE SEQUENCE [LARGE SCALE GENOMIC DNA]</scope>
    <source>
        <strain evidence="9 10">MIWBW</strain>
    </source>
</reference>
<evidence type="ECO:0000256" key="3">
    <source>
        <dbReference type="ARBA" id="ARBA00022475"/>
    </source>
</evidence>
<feature type="transmembrane region" description="Helical" evidence="8">
    <location>
        <begin position="263"/>
        <end position="283"/>
    </location>
</feature>
<feature type="transmembrane region" description="Helical" evidence="8">
    <location>
        <begin position="102"/>
        <end position="121"/>
    </location>
</feature>
<feature type="transmembrane region" description="Helical" evidence="8">
    <location>
        <begin position="332"/>
        <end position="357"/>
    </location>
</feature>
<organism evidence="9 10">
    <name type="scientific">Archangium lansingense</name>
    <dbReference type="NCBI Taxonomy" id="2995310"/>
    <lineage>
        <taxon>Bacteria</taxon>
        <taxon>Pseudomonadati</taxon>
        <taxon>Myxococcota</taxon>
        <taxon>Myxococcia</taxon>
        <taxon>Myxococcales</taxon>
        <taxon>Cystobacterineae</taxon>
        <taxon>Archangiaceae</taxon>
        <taxon>Archangium</taxon>
    </lineage>
</organism>
<comment type="caution">
    <text evidence="9">The sequence shown here is derived from an EMBL/GenBank/DDBJ whole genome shotgun (WGS) entry which is preliminary data.</text>
</comment>
<dbReference type="PANTHER" id="PTHR43044:SF2">
    <property type="entry name" value="POLYSULPHIDE REDUCTASE NRFD"/>
    <property type="match status" value="1"/>
</dbReference>
<feature type="transmembrane region" description="Helical" evidence="8">
    <location>
        <begin position="303"/>
        <end position="325"/>
    </location>
</feature>
<dbReference type="NCBIfam" id="NF045798">
    <property type="entry name" value="DsrP"/>
    <property type="match status" value="1"/>
</dbReference>
<feature type="transmembrane region" description="Helical" evidence="8">
    <location>
        <begin position="141"/>
        <end position="169"/>
    </location>
</feature>
<dbReference type="InterPro" id="IPR005614">
    <property type="entry name" value="NrfD-like"/>
</dbReference>
<protein>
    <submittedName>
        <fullName evidence="9">Polysulfide reductase NrfD</fullName>
    </submittedName>
</protein>
<evidence type="ECO:0000256" key="6">
    <source>
        <dbReference type="ARBA" id="ARBA00023136"/>
    </source>
</evidence>
<feature type="transmembrane region" description="Helical" evidence="8">
    <location>
        <begin position="181"/>
        <end position="202"/>
    </location>
</feature>
<feature type="region of interest" description="Disordered" evidence="7">
    <location>
        <begin position="406"/>
        <end position="427"/>
    </location>
</feature>
<feature type="transmembrane region" description="Helical" evidence="8">
    <location>
        <begin position="67"/>
        <end position="90"/>
    </location>
</feature>
<feature type="transmembrane region" description="Helical" evidence="8">
    <location>
        <begin position="377"/>
        <end position="397"/>
    </location>
</feature>